<name>A0A0R1T904_9LACO</name>
<feature type="domain" description="RNase H type-1" evidence="1">
    <location>
        <begin position="1"/>
        <end position="127"/>
    </location>
</feature>
<proteinExistence type="predicted"/>
<organism evidence="2 3">
    <name type="scientific">Ligilactobacillus equi DSM 15833 = JCM 10991</name>
    <dbReference type="NCBI Taxonomy" id="1423740"/>
    <lineage>
        <taxon>Bacteria</taxon>
        <taxon>Bacillati</taxon>
        <taxon>Bacillota</taxon>
        <taxon>Bacilli</taxon>
        <taxon>Lactobacillales</taxon>
        <taxon>Lactobacillaceae</taxon>
        <taxon>Ligilactobacillus</taxon>
    </lineage>
</organism>
<evidence type="ECO:0000259" key="1">
    <source>
        <dbReference type="PROSITE" id="PS50879"/>
    </source>
</evidence>
<dbReference type="GO" id="GO:0003676">
    <property type="term" value="F:nucleic acid binding"/>
    <property type="evidence" value="ECO:0007669"/>
    <property type="project" value="InterPro"/>
</dbReference>
<dbReference type="SUPFAM" id="SSF53098">
    <property type="entry name" value="Ribonuclease H-like"/>
    <property type="match status" value="1"/>
</dbReference>
<gene>
    <name evidence="2" type="ORF">FC36_GL001336</name>
</gene>
<dbReference type="PATRIC" id="fig|1423740.3.peg.1437"/>
<evidence type="ECO:0000313" key="2">
    <source>
        <dbReference type="EMBL" id="KRL77609.1"/>
    </source>
</evidence>
<dbReference type="EMBL" id="AZFH01000166">
    <property type="protein sequence ID" value="KRL77609.1"/>
    <property type="molecule type" value="Genomic_DNA"/>
</dbReference>
<evidence type="ECO:0000313" key="3">
    <source>
        <dbReference type="Proteomes" id="UP000051048"/>
    </source>
</evidence>
<dbReference type="Gene3D" id="3.30.420.10">
    <property type="entry name" value="Ribonuclease H-like superfamily/Ribonuclease H"/>
    <property type="match status" value="1"/>
</dbReference>
<dbReference type="InterPro" id="IPR002156">
    <property type="entry name" value="RNaseH_domain"/>
</dbReference>
<dbReference type="InterPro" id="IPR052929">
    <property type="entry name" value="RNase_H-like_EbsB-rel"/>
</dbReference>
<dbReference type="InterPro" id="IPR012337">
    <property type="entry name" value="RNaseH-like_sf"/>
</dbReference>
<dbReference type="PROSITE" id="PS50879">
    <property type="entry name" value="RNASE_H_1"/>
    <property type="match status" value="1"/>
</dbReference>
<protein>
    <recommendedName>
        <fullName evidence="1">RNase H type-1 domain-containing protein</fullName>
    </recommendedName>
</protein>
<dbReference type="CDD" id="cd09279">
    <property type="entry name" value="RNase_HI_like"/>
    <property type="match status" value="1"/>
</dbReference>
<dbReference type="Proteomes" id="UP000051048">
    <property type="component" value="Unassembled WGS sequence"/>
</dbReference>
<reference evidence="2 3" key="1">
    <citation type="journal article" date="2015" name="Genome Announc.">
        <title>Expanding the biotechnology potential of lactobacilli through comparative genomics of 213 strains and associated genera.</title>
        <authorList>
            <person name="Sun Z."/>
            <person name="Harris H.M."/>
            <person name="McCann A."/>
            <person name="Guo C."/>
            <person name="Argimon S."/>
            <person name="Zhang W."/>
            <person name="Yang X."/>
            <person name="Jeffery I.B."/>
            <person name="Cooney J.C."/>
            <person name="Kagawa T.F."/>
            <person name="Liu W."/>
            <person name="Song Y."/>
            <person name="Salvetti E."/>
            <person name="Wrobel A."/>
            <person name="Rasinkangas P."/>
            <person name="Parkhill J."/>
            <person name="Rea M.C."/>
            <person name="O'Sullivan O."/>
            <person name="Ritari J."/>
            <person name="Douillard F.P."/>
            <person name="Paul Ross R."/>
            <person name="Yang R."/>
            <person name="Briner A.E."/>
            <person name="Felis G.E."/>
            <person name="de Vos W.M."/>
            <person name="Barrangou R."/>
            <person name="Klaenhammer T.R."/>
            <person name="Caufield P.W."/>
            <person name="Cui Y."/>
            <person name="Zhang H."/>
            <person name="O'Toole P.W."/>
        </authorList>
    </citation>
    <scope>NUCLEOTIDE SEQUENCE [LARGE SCALE GENOMIC DNA]</scope>
    <source>
        <strain evidence="2 3">DSM 15833</strain>
    </source>
</reference>
<sequence length="127" mass="14207">MVKLYTDAATNPHSQQSAAGILLVDNGQQIQLKFPLPDVSDNHQAEFLAALTGLKECRARFGLTKPVFFYSDSQIVIDSLNKNYSKSYPDLCHELCQACDQFNLLVNQWLPEKENQGAHNLALQALK</sequence>
<dbReference type="Pfam" id="PF13456">
    <property type="entry name" value="RVT_3"/>
    <property type="match status" value="1"/>
</dbReference>
<dbReference type="PANTHER" id="PTHR47074">
    <property type="entry name" value="BNAC02G40300D PROTEIN"/>
    <property type="match status" value="1"/>
</dbReference>
<dbReference type="RefSeq" id="WP_025021522.1">
    <property type="nucleotide sequence ID" value="NZ_AZFH01000166.1"/>
</dbReference>
<dbReference type="OrthoDB" id="7845843at2"/>
<dbReference type="STRING" id="1423740.FC36_GL001336"/>
<dbReference type="GO" id="GO:0004523">
    <property type="term" value="F:RNA-DNA hybrid ribonuclease activity"/>
    <property type="evidence" value="ECO:0007669"/>
    <property type="project" value="InterPro"/>
</dbReference>
<dbReference type="AlphaFoldDB" id="A0A0R1T904"/>
<dbReference type="InterPro" id="IPR036397">
    <property type="entry name" value="RNaseH_sf"/>
</dbReference>
<accession>A0A0R1T904</accession>
<dbReference type="PANTHER" id="PTHR47074:SF11">
    <property type="entry name" value="REVERSE TRANSCRIPTASE-LIKE PROTEIN"/>
    <property type="match status" value="1"/>
</dbReference>
<comment type="caution">
    <text evidence="2">The sequence shown here is derived from an EMBL/GenBank/DDBJ whole genome shotgun (WGS) entry which is preliminary data.</text>
</comment>